<accession>A0A2D1QEJ0</accession>
<name>A0A2D1QEJ0_AERSA</name>
<evidence type="ECO:0000259" key="2">
    <source>
        <dbReference type="Pfam" id="PF07811"/>
    </source>
</evidence>
<dbReference type="AlphaFoldDB" id="A0A2D1QEJ0"/>
<dbReference type="Pfam" id="PF07811">
    <property type="entry name" value="TadE"/>
    <property type="match status" value="1"/>
</dbReference>
<keyword evidence="1" id="KW-1133">Transmembrane helix</keyword>
<evidence type="ECO:0000313" key="4">
    <source>
        <dbReference type="Proteomes" id="UP000222916"/>
    </source>
</evidence>
<gene>
    <name evidence="3" type="ORF">Asalp_16150</name>
</gene>
<sequence length="157" mass="17101">MRRELGVASIELVIILPLLLALLLLVVDVLRVHLQYSILEHGLRSVLRELQAESAAGRIPSADGIRLRLQQRGRGELDGVTVSVTPHVSLEAMLGQAEGSPDPASEIRLPADPVLEVTARIRPRLQLTPSWLIDDRELSYQSTLLLLTDRLPAGGAG</sequence>
<proteinExistence type="predicted"/>
<evidence type="ECO:0000256" key="1">
    <source>
        <dbReference type="SAM" id="Phobius"/>
    </source>
</evidence>
<evidence type="ECO:0000313" key="3">
    <source>
        <dbReference type="EMBL" id="ATP08820.1"/>
    </source>
</evidence>
<feature type="domain" description="TadE-like" evidence="2">
    <location>
        <begin position="6"/>
        <end position="46"/>
    </location>
</feature>
<reference evidence="4" key="1">
    <citation type="journal article" date="2018" name="BMC Genomics">
        <title>The complete and fully assembled genome sequence of Aeromonas salmonicida subsp. pectinolytica and its comparative analysis with other Aeromonas species: investigation of the mobilome in environmental and pathogenic strains.</title>
        <authorList>
            <person name="Pfeiffer F."/>
            <person name="Zamora-Lagos M.A."/>
            <person name="Blettinger M."/>
            <person name="Yeroslaviz A."/>
            <person name="Dahl A."/>
            <person name="Gruber S."/>
            <person name="Habermann B.H."/>
        </authorList>
    </citation>
    <scope>NUCLEOTIDE SEQUENCE [LARGE SCALE GENOMIC DNA]</scope>
    <source>
        <strain evidence="4">34mel</strain>
    </source>
</reference>
<dbReference type="InterPro" id="IPR012495">
    <property type="entry name" value="TadE-like_dom"/>
</dbReference>
<feature type="transmembrane region" description="Helical" evidence="1">
    <location>
        <begin position="12"/>
        <end position="34"/>
    </location>
</feature>
<keyword evidence="1" id="KW-0812">Transmembrane</keyword>
<protein>
    <submittedName>
        <fullName evidence="3">TadE domain protein</fullName>
    </submittedName>
</protein>
<dbReference type="Proteomes" id="UP000222916">
    <property type="component" value="Chromosome"/>
</dbReference>
<keyword evidence="1" id="KW-0472">Membrane</keyword>
<organism evidence="3 4">
    <name type="scientific">Aeromonas salmonicida subsp. pectinolytica 34mel</name>
    <dbReference type="NCBI Taxonomy" id="1324960"/>
    <lineage>
        <taxon>Bacteria</taxon>
        <taxon>Pseudomonadati</taxon>
        <taxon>Pseudomonadota</taxon>
        <taxon>Gammaproteobacteria</taxon>
        <taxon>Aeromonadales</taxon>
        <taxon>Aeromonadaceae</taxon>
        <taxon>Aeromonas</taxon>
    </lineage>
</organism>
<dbReference type="RefSeq" id="WP_099368932.1">
    <property type="nucleotide sequence ID" value="NZ_CP022426.1"/>
</dbReference>
<dbReference type="EMBL" id="CP022426">
    <property type="protein sequence ID" value="ATP08820.1"/>
    <property type="molecule type" value="Genomic_DNA"/>
</dbReference>